<dbReference type="GO" id="GO:0005886">
    <property type="term" value="C:plasma membrane"/>
    <property type="evidence" value="ECO:0007669"/>
    <property type="project" value="TreeGrafter"/>
</dbReference>
<dbReference type="Gene3D" id="3.90.1310.10">
    <property type="entry name" value="Penicillin-binding protein 2a (Domain 2)"/>
    <property type="match status" value="1"/>
</dbReference>
<evidence type="ECO:0000256" key="1">
    <source>
        <dbReference type="SAM" id="Phobius"/>
    </source>
</evidence>
<dbReference type="EMBL" id="CYZA01000004">
    <property type="protein sequence ID" value="CUN66058.1"/>
    <property type="molecule type" value="Genomic_DNA"/>
</dbReference>
<dbReference type="Gene3D" id="3.40.710.10">
    <property type="entry name" value="DD-peptidase/beta-lactamase superfamily"/>
    <property type="match status" value="1"/>
</dbReference>
<name>A0A173YT90_9FIRM</name>
<dbReference type="AlphaFoldDB" id="A0A173YT90"/>
<protein>
    <submittedName>
        <fullName evidence="4">Penicillin-binding protein A</fullName>
    </submittedName>
</protein>
<organism evidence="4 5">
    <name type="scientific">Blautia obeum</name>
    <dbReference type="NCBI Taxonomy" id="40520"/>
    <lineage>
        <taxon>Bacteria</taxon>
        <taxon>Bacillati</taxon>
        <taxon>Bacillota</taxon>
        <taxon>Clostridia</taxon>
        <taxon>Lachnospirales</taxon>
        <taxon>Lachnospiraceae</taxon>
        <taxon>Blautia</taxon>
    </lineage>
</organism>
<keyword evidence="1" id="KW-1133">Transmembrane helix</keyword>
<proteinExistence type="predicted"/>
<dbReference type="InterPro" id="IPR001460">
    <property type="entry name" value="PCN-bd_Tpept"/>
</dbReference>
<feature type="domain" description="Penicillin-binding protein transpeptidase" evidence="2">
    <location>
        <begin position="170"/>
        <end position="475"/>
    </location>
</feature>
<dbReference type="InterPro" id="IPR054120">
    <property type="entry name" value="PBPA_dimer"/>
</dbReference>
<evidence type="ECO:0000313" key="4">
    <source>
        <dbReference type="EMBL" id="CUN66058.1"/>
    </source>
</evidence>
<evidence type="ECO:0000313" key="5">
    <source>
        <dbReference type="Proteomes" id="UP000095447"/>
    </source>
</evidence>
<evidence type="ECO:0000259" key="3">
    <source>
        <dbReference type="Pfam" id="PF21922"/>
    </source>
</evidence>
<gene>
    <name evidence="4" type="primary">pbpA</name>
    <name evidence="4" type="ORF">ERS852395_00955</name>
</gene>
<dbReference type="Pfam" id="PF21922">
    <property type="entry name" value="PBP_dimer_2"/>
    <property type="match status" value="1"/>
</dbReference>
<dbReference type="InterPro" id="IPR012338">
    <property type="entry name" value="Beta-lactam/transpept-like"/>
</dbReference>
<dbReference type="GO" id="GO:0071555">
    <property type="term" value="P:cell wall organization"/>
    <property type="evidence" value="ECO:0007669"/>
    <property type="project" value="TreeGrafter"/>
</dbReference>
<sequence>MKKRQKRKAREISEKRRPRNREYTLVSCFFVLIFVSMIGYLIYFNYAKSDDFINSPYNTRQDTFSDRVVRGKIISADGQVLAQTNVYEDGTEERTYPYANMFAHVVGYDTNGKSGLESEANFQLLTSHEFFLNQMKNEFKNQKNTGDSVITTLNADLQSTAYNALGDRRGAVVAIEPSTGKILVEMSRPDFDPNTISQNWDTLVNDSNDSSLLNRATNGAYPPGSTFKVVTALDYFRTKGSLEGFSYLCEGSITREDHTIRCYGGTVHGQEDFYSAFANSCNSAFAEIGTMLGGNSLKKTAEDLLFNKSLPLSSYKKSTFTLNGKSSVAEVMQTAIGQGNTLVSPMHMALITSAIANGGELMKPYLIDSVVSSDGETVKTTEPENYKRLMTTNEANILGKLMKGVVENGTASALNGRGYTVAGKTGSAEFDENGSSHSWFIGYSNVDDPDLVVAIIVENGGTGSEAAVPIAEQIFDAYYYDKQ</sequence>
<dbReference type="PANTHER" id="PTHR30627:SF24">
    <property type="entry name" value="PENICILLIN-BINDING PROTEIN 4B"/>
    <property type="match status" value="1"/>
</dbReference>
<dbReference type="PANTHER" id="PTHR30627">
    <property type="entry name" value="PEPTIDOGLYCAN D,D-TRANSPEPTIDASE"/>
    <property type="match status" value="1"/>
</dbReference>
<feature type="transmembrane region" description="Helical" evidence="1">
    <location>
        <begin position="23"/>
        <end position="46"/>
    </location>
</feature>
<dbReference type="Proteomes" id="UP000095447">
    <property type="component" value="Unassembled WGS sequence"/>
</dbReference>
<keyword evidence="1" id="KW-0812">Transmembrane</keyword>
<accession>A0A173YT90</accession>
<dbReference type="InterPro" id="IPR050515">
    <property type="entry name" value="Beta-lactam/transpept"/>
</dbReference>
<dbReference type="GO" id="GO:0071972">
    <property type="term" value="F:peptidoglycan L,D-transpeptidase activity"/>
    <property type="evidence" value="ECO:0007669"/>
    <property type="project" value="TreeGrafter"/>
</dbReference>
<feature type="domain" description="Penicillin binding protein A dimerisation" evidence="3">
    <location>
        <begin position="70"/>
        <end position="149"/>
    </location>
</feature>
<dbReference type="GO" id="GO:0008658">
    <property type="term" value="F:penicillin binding"/>
    <property type="evidence" value="ECO:0007669"/>
    <property type="project" value="InterPro"/>
</dbReference>
<reference evidence="4 5" key="1">
    <citation type="submission" date="2015-09" db="EMBL/GenBank/DDBJ databases">
        <authorList>
            <consortium name="Pathogen Informatics"/>
        </authorList>
    </citation>
    <scope>NUCLEOTIDE SEQUENCE [LARGE SCALE GENOMIC DNA]</scope>
    <source>
        <strain evidence="4 5">2789STDY5608838</strain>
    </source>
</reference>
<dbReference type="Pfam" id="PF00905">
    <property type="entry name" value="Transpeptidase"/>
    <property type="match status" value="1"/>
</dbReference>
<keyword evidence="1" id="KW-0472">Membrane</keyword>
<evidence type="ECO:0000259" key="2">
    <source>
        <dbReference type="Pfam" id="PF00905"/>
    </source>
</evidence>
<dbReference type="SUPFAM" id="SSF56601">
    <property type="entry name" value="beta-lactamase/transpeptidase-like"/>
    <property type="match status" value="1"/>
</dbReference>